<dbReference type="PROSITE" id="PS51186">
    <property type="entry name" value="GNAT"/>
    <property type="match status" value="1"/>
</dbReference>
<keyword evidence="7" id="KW-1185">Reference proteome</keyword>
<dbReference type="InterPro" id="IPR016181">
    <property type="entry name" value="Acyl_CoA_acyltransferase"/>
</dbReference>
<feature type="active site" description="Proton acceptor; via carboxylate" evidence="4">
    <location>
        <position position="435"/>
    </location>
</feature>
<dbReference type="HAMAP" id="MF_01812">
    <property type="entry name" value="Eis"/>
    <property type="match status" value="1"/>
</dbReference>
<dbReference type="Pfam" id="PF17668">
    <property type="entry name" value="Acetyltransf_17"/>
    <property type="match status" value="1"/>
</dbReference>
<keyword evidence="2 4" id="KW-0808">Transferase</keyword>
<dbReference type="InterPro" id="IPR022902">
    <property type="entry name" value="NAcTrfase_Eis"/>
</dbReference>
<comment type="similarity">
    <text evidence="1 4">Belongs to the acetyltransferase Eis family.</text>
</comment>
<dbReference type="Proteomes" id="UP000662111">
    <property type="component" value="Unassembled WGS sequence"/>
</dbReference>
<dbReference type="Gene3D" id="3.30.1050.10">
    <property type="entry name" value="SCP2 sterol-binding domain"/>
    <property type="match status" value="1"/>
</dbReference>
<protein>
    <submittedName>
        <fullName evidence="6">UPF0256 protein</fullName>
    </submittedName>
</protein>
<keyword evidence="3 4" id="KW-0012">Acyltransferase</keyword>
<dbReference type="Gene3D" id="3.40.630.30">
    <property type="match status" value="2"/>
</dbReference>
<dbReference type="InterPro" id="IPR041380">
    <property type="entry name" value="Acetyltransf_17"/>
</dbReference>
<dbReference type="InterPro" id="IPR036527">
    <property type="entry name" value="SCP2_sterol-bd_dom_sf"/>
</dbReference>
<comment type="subunit">
    <text evidence="4">Homohexamer; trimer of dimers.</text>
</comment>
<dbReference type="InterPro" id="IPR000182">
    <property type="entry name" value="GNAT_dom"/>
</dbReference>
<comment type="caution">
    <text evidence="4">Lacks conserved residue(s) required for the propagation of feature annotation.</text>
</comment>
<feature type="domain" description="N-acetyltransferase" evidence="5">
    <location>
        <begin position="7"/>
        <end position="168"/>
    </location>
</feature>
<evidence type="ECO:0000256" key="2">
    <source>
        <dbReference type="ARBA" id="ARBA00022679"/>
    </source>
</evidence>
<feature type="active site" description="Proton donor" evidence="4">
    <location>
        <position position="143"/>
    </location>
</feature>
<evidence type="ECO:0000259" key="5">
    <source>
        <dbReference type="PROSITE" id="PS51186"/>
    </source>
</evidence>
<feature type="binding site" evidence="4">
    <location>
        <begin position="138"/>
        <end position="139"/>
    </location>
    <ligand>
        <name>acetyl-CoA</name>
        <dbReference type="ChEBI" id="CHEBI:57288"/>
    </ligand>
</feature>
<gene>
    <name evidence="6" type="ORF">GCM10011509_34080</name>
</gene>
<name>A0ABQ2FFL4_9MICO</name>
<evidence type="ECO:0000256" key="3">
    <source>
        <dbReference type="ARBA" id="ARBA00023315"/>
    </source>
</evidence>
<proteinExistence type="inferred from homology"/>
<organism evidence="6 7">
    <name type="scientific">Ornithinimicrobium pekingense</name>
    <dbReference type="NCBI Taxonomy" id="384677"/>
    <lineage>
        <taxon>Bacteria</taxon>
        <taxon>Bacillati</taxon>
        <taxon>Actinomycetota</taxon>
        <taxon>Actinomycetes</taxon>
        <taxon>Micrococcales</taxon>
        <taxon>Ornithinimicrobiaceae</taxon>
        <taxon>Ornithinimicrobium</taxon>
    </lineage>
</organism>
<evidence type="ECO:0000256" key="1">
    <source>
        <dbReference type="ARBA" id="ARBA00009213"/>
    </source>
</evidence>
<evidence type="ECO:0000313" key="6">
    <source>
        <dbReference type="EMBL" id="GGK82728.1"/>
    </source>
</evidence>
<sequence length="435" mass="47480">MPVTDDPRLIDLTPEDYPRIKDLDDTVWFEVVPGQTPEDLRDHLDLRHARALERTGEPLPGEAPTDRPPLVGIYSAYDMAVTVPGPRDTLTRVPIDGLTWVGIHPDHRRKGLLTRLMKDHLHRVHDRAECAVAGLHASEAAIYGRFGYGCSSLDVKLTLGRGAELTAPPAVAEAADGVQLHMVTLPTEQGMAALHEAHLASAATTLGAVTRPDAMALTWWRDYPKARGEKEKRRLLLARRDGRLTGYAALRRESKWDDATPQGTVQVVELAAADDPTLLALVRRLVSFDLTSKVTLWSRSVDDPVMWWAGGPRSVDLRAYDSLWLRLVDVPRALTERGYAAACDVVLEVEDALCPWNAGRWRLAVDTDGRATCASTDEVPDLTVPVALLGAAYGGGRSLASQVPTLGGTEHTPGAVRQLSRAMRADTEPYGAIGF</sequence>
<dbReference type="EMBL" id="BMLB01000008">
    <property type="protein sequence ID" value="GGK82728.1"/>
    <property type="molecule type" value="Genomic_DNA"/>
</dbReference>
<dbReference type="NCBIfam" id="NF002367">
    <property type="entry name" value="PRK01346.1-4"/>
    <property type="match status" value="1"/>
</dbReference>
<dbReference type="PANTHER" id="PTHR37817">
    <property type="entry name" value="N-ACETYLTRANSFERASE EIS"/>
    <property type="match status" value="1"/>
</dbReference>
<feature type="binding site" evidence="4">
    <location>
        <begin position="109"/>
        <end position="114"/>
    </location>
    <ligand>
        <name>acetyl-CoA</name>
        <dbReference type="ChEBI" id="CHEBI:57288"/>
    </ligand>
</feature>
<dbReference type="InterPro" id="IPR025559">
    <property type="entry name" value="Eis_dom"/>
</dbReference>
<evidence type="ECO:0000313" key="7">
    <source>
        <dbReference type="Proteomes" id="UP000662111"/>
    </source>
</evidence>
<dbReference type="SUPFAM" id="SSF55718">
    <property type="entry name" value="SCP-like"/>
    <property type="match status" value="1"/>
</dbReference>
<dbReference type="Pfam" id="PF13527">
    <property type="entry name" value="Acetyltransf_9"/>
    <property type="match status" value="1"/>
</dbReference>
<reference evidence="7" key="1">
    <citation type="journal article" date="2019" name="Int. J. Syst. Evol. Microbiol.">
        <title>The Global Catalogue of Microorganisms (GCM) 10K type strain sequencing project: providing services to taxonomists for standard genome sequencing and annotation.</title>
        <authorList>
            <consortium name="The Broad Institute Genomics Platform"/>
            <consortium name="The Broad Institute Genome Sequencing Center for Infectious Disease"/>
            <person name="Wu L."/>
            <person name="Ma J."/>
        </authorList>
    </citation>
    <scope>NUCLEOTIDE SEQUENCE [LARGE SCALE GENOMIC DNA]</scope>
    <source>
        <strain evidence="7">CGMCC 1.5362</strain>
    </source>
</reference>
<comment type="caution">
    <text evidence="6">The sequence shown here is derived from an EMBL/GenBank/DDBJ whole genome shotgun (WGS) entry which is preliminary data.</text>
</comment>
<dbReference type="InterPro" id="IPR051554">
    <property type="entry name" value="Acetyltransferase_Eis"/>
</dbReference>
<dbReference type="Pfam" id="PF13530">
    <property type="entry name" value="SCP2_2"/>
    <property type="match status" value="1"/>
</dbReference>
<dbReference type="SUPFAM" id="SSF55729">
    <property type="entry name" value="Acyl-CoA N-acyltransferases (Nat)"/>
    <property type="match status" value="1"/>
</dbReference>
<dbReference type="PANTHER" id="PTHR37817:SF1">
    <property type="entry name" value="N-ACETYLTRANSFERASE EIS"/>
    <property type="match status" value="1"/>
</dbReference>
<evidence type="ECO:0000256" key="4">
    <source>
        <dbReference type="HAMAP-Rule" id="MF_01812"/>
    </source>
</evidence>
<accession>A0ABQ2FFL4</accession>